<dbReference type="Proteomes" id="UP000800038">
    <property type="component" value="Unassembled WGS sequence"/>
</dbReference>
<proteinExistence type="predicted"/>
<name>A0A6A5SH06_9PLEO</name>
<organism evidence="3 4">
    <name type="scientific">Clathrospora elynae</name>
    <dbReference type="NCBI Taxonomy" id="706981"/>
    <lineage>
        <taxon>Eukaryota</taxon>
        <taxon>Fungi</taxon>
        <taxon>Dikarya</taxon>
        <taxon>Ascomycota</taxon>
        <taxon>Pezizomycotina</taxon>
        <taxon>Dothideomycetes</taxon>
        <taxon>Pleosporomycetidae</taxon>
        <taxon>Pleosporales</taxon>
        <taxon>Diademaceae</taxon>
        <taxon>Clathrospora</taxon>
    </lineage>
</organism>
<dbReference type="AlphaFoldDB" id="A0A6A5SH06"/>
<dbReference type="Pfam" id="PF00385">
    <property type="entry name" value="Chromo"/>
    <property type="match status" value="1"/>
</dbReference>
<dbReference type="OrthoDB" id="3792359at2759"/>
<evidence type="ECO:0000259" key="2">
    <source>
        <dbReference type="PROSITE" id="PS50013"/>
    </source>
</evidence>
<feature type="domain" description="Chromo" evidence="2">
    <location>
        <begin position="6"/>
        <end position="62"/>
    </location>
</feature>
<dbReference type="SUPFAM" id="SSF54160">
    <property type="entry name" value="Chromo domain-like"/>
    <property type="match status" value="1"/>
</dbReference>
<dbReference type="InterPro" id="IPR023780">
    <property type="entry name" value="Chromo_domain"/>
</dbReference>
<accession>A0A6A5SH06</accession>
<feature type="non-terminal residue" evidence="3">
    <location>
        <position position="1"/>
    </location>
</feature>
<dbReference type="EMBL" id="ML976072">
    <property type="protein sequence ID" value="KAF1939925.1"/>
    <property type="molecule type" value="Genomic_DNA"/>
</dbReference>
<protein>
    <recommendedName>
        <fullName evidence="2">Chromo domain-containing protein</fullName>
    </recommendedName>
</protein>
<dbReference type="PROSITE" id="PS50013">
    <property type="entry name" value="CHROMO_2"/>
    <property type="match status" value="1"/>
</dbReference>
<reference evidence="3" key="1">
    <citation type="journal article" date="2020" name="Stud. Mycol.">
        <title>101 Dothideomycetes genomes: a test case for predicting lifestyles and emergence of pathogens.</title>
        <authorList>
            <person name="Haridas S."/>
            <person name="Albert R."/>
            <person name="Binder M."/>
            <person name="Bloem J."/>
            <person name="Labutti K."/>
            <person name="Salamov A."/>
            <person name="Andreopoulos B."/>
            <person name="Baker S."/>
            <person name="Barry K."/>
            <person name="Bills G."/>
            <person name="Bluhm B."/>
            <person name="Cannon C."/>
            <person name="Castanera R."/>
            <person name="Culley D."/>
            <person name="Daum C."/>
            <person name="Ezra D."/>
            <person name="Gonzalez J."/>
            <person name="Henrissat B."/>
            <person name="Kuo A."/>
            <person name="Liang C."/>
            <person name="Lipzen A."/>
            <person name="Lutzoni F."/>
            <person name="Magnuson J."/>
            <person name="Mondo S."/>
            <person name="Nolan M."/>
            <person name="Ohm R."/>
            <person name="Pangilinan J."/>
            <person name="Park H.-J."/>
            <person name="Ramirez L."/>
            <person name="Alfaro M."/>
            <person name="Sun H."/>
            <person name="Tritt A."/>
            <person name="Yoshinaga Y."/>
            <person name="Zwiers L.-H."/>
            <person name="Turgeon B."/>
            <person name="Goodwin S."/>
            <person name="Spatafora J."/>
            <person name="Crous P."/>
            <person name="Grigoriev I."/>
        </authorList>
    </citation>
    <scope>NUCLEOTIDE SEQUENCE</scope>
    <source>
        <strain evidence="3">CBS 161.51</strain>
    </source>
</reference>
<gene>
    <name evidence="3" type="ORF">EJ02DRAFT_351240</name>
</gene>
<comment type="subunit">
    <text evidence="1">Component of the NuA4 histone acetyltransferase complex.</text>
</comment>
<evidence type="ECO:0000256" key="1">
    <source>
        <dbReference type="ARBA" id="ARBA00011353"/>
    </source>
</evidence>
<dbReference type="InterPro" id="IPR016197">
    <property type="entry name" value="Chromo-like_dom_sf"/>
</dbReference>
<dbReference type="CDD" id="cd00024">
    <property type="entry name" value="CD_CSD"/>
    <property type="match status" value="1"/>
</dbReference>
<dbReference type="InterPro" id="IPR000953">
    <property type="entry name" value="Chromo/chromo_shadow_dom"/>
</dbReference>
<sequence>DKDEEYEVERIPDARFNRKKLQYRVQWLGYEDDPVWYDASNFKNNPHQTCQQSIKWGLQDED</sequence>
<dbReference type="GO" id="GO:0006338">
    <property type="term" value="P:chromatin remodeling"/>
    <property type="evidence" value="ECO:0007669"/>
    <property type="project" value="UniProtKB-ARBA"/>
</dbReference>
<keyword evidence="4" id="KW-1185">Reference proteome</keyword>
<evidence type="ECO:0000313" key="3">
    <source>
        <dbReference type="EMBL" id="KAF1939925.1"/>
    </source>
</evidence>
<dbReference type="Gene3D" id="2.40.50.40">
    <property type="match status" value="1"/>
</dbReference>
<evidence type="ECO:0000313" key="4">
    <source>
        <dbReference type="Proteomes" id="UP000800038"/>
    </source>
</evidence>